<evidence type="ECO:0000256" key="11">
    <source>
        <dbReference type="RuleBase" id="RU000688"/>
    </source>
</evidence>
<keyword evidence="3 12" id="KW-0716">Sensory transduction</keyword>
<evidence type="ECO:0000256" key="10">
    <source>
        <dbReference type="ARBA" id="ARBA00023224"/>
    </source>
</evidence>
<comment type="similarity">
    <text evidence="11">Belongs to the G-protein coupled receptor 1 family.</text>
</comment>
<evidence type="ECO:0000256" key="3">
    <source>
        <dbReference type="ARBA" id="ARBA00022606"/>
    </source>
</evidence>
<evidence type="ECO:0000259" key="13">
    <source>
        <dbReference type="PROSITE" id="PS50262"/>
    </source>
</evidence>
<feature type="transmembrane region" description="Helical" evidence="12">
    <location>
        <begin position="235"/>
        <end position="257"/>
    </location>
</feature>
<dbReference type="PROSITE" id="PS00237">
    <property type="entry name" value="G_PROTEIN_RECEP_F1_1"/>
    <property type="match status" value="1"/>
</dbReference>
<keyword evidence="9 11" id="KW-0675">Receptor</keyword>
<keyword evidence="6 12" id="KW-1133">Transmembrane helix</keyword>
<dbReference type="SUPFAM" id="SSF81321">
    <property type="entry name" value="Family A G protein-coupled receptor-like"/>
    <property type="match status" value="1"/>
</dbReference>
<evidence type="ECO:0000256" key="1">
    <source>
        <dbReference type="ARBA" id="ARBA00004651"/>
    </source>
</evidence>
<dbReference type="PRINTS" id="PR00245">
    <property type="entry name" value="OLFACTORYR"/>
</dbReference>
<dbReference type="InterPro" id="IPR000725">
    <property type="entry name" value="Olfact_rcpt"/>
</dbReference>
<evidence type="ECO:0000313" key="14">
    <source>
        <dbReference type="EMBL" id="KAG8596509.1"/>
    </source>
</evidence>
<evidence type="ECO:0000256" key="9">
    <source>
        <dbReference type="ARBA" id="ARBA00023170"/>
    </source>
</evidence>
<feature type="transmembrane region" description="Helical" evidence="12">
    <location>
        <begin position="23"/>
        <end position="47"/>
    </location>
</feature>
<dbReference type="FunFam" id="1.20.1070.10:FF:000001">
    <property type="entry name" value="Olfactory receptor"/>
    <property type="match status" value="1"/>
</dbReference>
<evidence type="ECO:0000256" key="12">
    <source>
        <dbReference type="RuleBase" id="RU363047"/>
    </source>
</evidence>
<dbReference type="GO" id="GO:0005886">
    <property type="term" value="C:plasma membrane"/>
    <property type="evidence" value="ECO:0007669"/>
    <property type="project" value="UniProtKB-SubCell"/>
</dbReference>
<keyword evidence="10 11" id="KW-0807">Transducer</keyword>
<accession>A0AAV7DGL9</accession>
<organism evidence="14 15">
    <name type="scientific">Engystomops pustulosus</name>
    <name type="common">Tungara frog</name>
    <name type="synonym">Physalaemus pustulosus</name>
    <dbReference type="NCBI Taxonomy" id="76066"/>
    <lineage>
        <taxon>Eukaryota</taxon>
        <taxon>Metazoa</taxon>
        <taxon>Chordata</taxon>
        <taxon>Craniata</taxon>
        <taxon>Vertebrata</taxon>
        <taxon>Euteleostomi</taxon>
        <taxon>Amphibia</taxon>
        <taxon>Batrachia</taxon>
        <taxon>Anura</taxon>
        <taxon>Neobatrachia</taxon>
        <taxon>Hyloidea</taxon>
        <taxon>Leptodactylidae</taxon>
        <taxon>Leiuperinae</taxon>
        <taxon>Engystomops</taxon>
    </lineage>
</organism>
<comment type="subcellular location">
    <subcellularLocation>
        <location evidence="1 12">Cell membrane</location>
        <topology evidence="1 12">Multi-pass membrane protein</topology>
    </subcellularLocation>
</comment>
<dbReference type="InterPro" id="IPR050516">
    <property type="entry name" value="Olfactory_GPCR"/>
</dbReference>
<keyword evidence="5 12" id="KW-0552">Olfaction</keyword>
<evidence type="ECO:0000256" key="6">
    <source>
        <dbReference type="ARBA" id="ARBA00022989"/>
    </source>
</evidence>
<keyword evidence="2 12" id="KW-1003">Cell membrane</keyword>
<dbReference type="AlphaFoldDB" id="A0AAV7DGL9"/>
<feature type="transmembrane region" description="Helical" evidence="12">
    <location>
        <begin position="137"/>
        <end position="155"/>
    </location>
</feature>
<dbReference type="Proteomes" id="UP000824782">
    <property type="component" value="Unassembled WGS sequence"/>
</dbReference>
<keyword evidence="8 12" id="KW-0472">Membrane</keyword>
<feature type="transmembrane region" description="Helical" evidence="12">
    <location>
        <begin position="202"/>
        <end position="223"/>
    </location>
</feature>
<evidence type="ECO:0000256" key="8">
    <source>
        <dbReference type="ARBA" id="ARBA00023136"/>
    </source>
</evidence>
<dbReference type="PROSITE" id="PS50262">
    <property type="entry name" value="G_PROTEIN_RECEP_F1_2"/>
    <property type="match status" value="1"/>
</dbReference>
<feature type="transmembrane region" description="Helical" evidence="12">
    <location>
        <begin position="86"/>
        <end position="106"/>
    </location>
</feature>
<evidence type="ECO:0000256" key="2">
    <source>
        <dbReference type="ARBA" id="ARBA00022475"/>
    </source>
</evidence>
<evidence type="ECO:0000256" key="4">
    <source>
        <dbReference type="ARBA" id="ARBA00022692"/>
    </source>
</evidence>
<dbReference type="PANTHER" id="PTHR26452">
    <property type="entry name" value="OLFACTORY RECEPTOR"/>
    <property type="match status" value="1"/>
</dbReference>
<dbReference type="InterPro" id="IPR000276">
    <property type="entry name" value="GPCR_Rhodpsn"/>
</dbReference>
<evidence type="ECO:0000256" key="7">
    <source>
        <dbReference type="ARBA" id="ARBA00023040"/>
    </source>
</evidence>
<dbReference type="GO" id="GO:0004930">
    <property type="term" value="F:G protein-coupled receptor activity"/>
    <property type="evidence" value="ECO:0007669"/>
    <property type="project" value="UniProtKB-KW"/>
</dbReference>
<keyword evidence="7 11" id="KW-0297">G-protein coupled receptor</keyword>
<protein>
    <recommendedName>
        <fullName evidence="12">Olfactory receptor</fullName>
    </recommendedName>
</protein>
<feature type="transmembrane region" description="Helical" evidence="12">
    <location>
        <begin position="59"/>
        <end position="80"/>
    </location>
</feature>
<dbReference type="InterPro" id="IPR017452">
    <property type="entry name" value="GPCR_Rhodpsn_7TM"/>
</dbReference>
<dbReference type="PRINTS" id="PR00237">
    <property type="entry name" value="GPCRRHODOPSN"/>
</dbReference>
<proteinExistence type="inferred from homology"/>
<comment type="caution">
    <text evidence="14">The sequence shown here is derived from an EMBL/GenBank/DDBJ whole genome shotgun (WGS) entry which is preliminary data.</text>
</comment>
<dbReference type="CDD" id="cd15225">
    <property type="entry name" value="7tmA_OR10A-like"/>
    <property type="match status" value="1"/>
</dbReference>
<feature type="transmembrane region" description="Helical" evidence="12">
    <location>
        <begin position="269"/>
        <end position="289"/>
    </location>
</feature>
<dbReference type="Gene3D" id="1.20.1070.10">
    <property type="entry name" value="Rhodopsin 7-helix transmembrane proteins"/>
    <property type="match status" value="1"/>
</dbReference>
<evidence type="ECO:0000256" key="5">
    <source>
        <dbReference type="ARBA" id="ARBA00022725"/>
    </source>
</evidence>
<name>A0AAV7DGL9_ENGPU</name>
<keyword evidence="4 11" id="KW-0812">Transmembrane</keyword>
<evidence type="ECO:0000313" key="15">
    <source>
        <dbReference type="Proteomes" id="UP000824782"/>
    </source>
</evidence>
<reference evidence="14" key="1">
    <citation type="thesis" date="2020" institute="ProQuest LLC" country="789 East Eisenhower Parkway, Ann Arbor, MI, USA">
        <title>Comparative Genomics and Chromosome Evolution.</title>
        <authorList>
            <person name="Mudd A.B."/>
        </authorList>
    </citation>
    <scope>NUCLEOTIDE SEQUENCE</scope>
    <source>
        <strain evidence="14">237g6f4</strain>
        <tissue evidence="14">Blood</tissue>
    </source>
</reference>
<feature type="domain" description="G-protein coupled receptors family 1 profile" evidence="13">
    <location>
        <begin position="38"/>
        <end position="287"/>
    </location>
</feature>
<gene>
    <name evidence="14" type="ORF">GDO81_001944</name>
</gene>
<keyword evidence="15" id="KW-1185">Reference proteome</keyword>
<sequence>MNNGTDVKMFYLHAFANMRFKCLYFAFFLIVYLVTMIGNFLIIVLTIKDHLLQTSMYFLLRNLAFLDICYTSTTLPQLLVNLLIEHLAISLPACIVQLFAFLSLAASESSLLASMAYDRYVAICNPLRYSVLMSKNVCLQMVTGTWIIGVIFGTIHTVNTFRLPFCGSNVLNHYFCDIPPLLKISCIDTLPNEATVFAVGGFLMHGCFLMIFGSYIQIFCSVLRIPKGCGRKKGLSTCVSHLTVVLLFYGSGSCMYFRPKSKVLANKEWLLSLFYTSITPLLNPLIYSLRNKDIQGAFQRQFAFYALVFLKKTFEKYA</sequence>
<dbReference type="GO" id="GO:0004984">
    <property type="term" value="F:olfactory receptor activity"/>
    <property type="evidence" value="ECO:0007669"/>
    <property type="project" value="InterPro"/>
</dbReference>
<dbReference type="Pfam" id="PF13853">
    <property type="entry name" value="7tm_4"/>
    <property type="match status" value="1"/>
</dbReference>
<dbReference type="EMBL" id="WNYA01000001">
    <property type="protein sequence ID" value="KAG8596509.1"/>
    <property type="molecule type" value="Genomic_DNA"/>
</dbReference>